<feature type="non-terminal residue" evidence="1">
    <location>
        <position position="48"/>
    </location>
</feature>
<evidence type="ECO:0008006" key="2">
    <source>
        <dbReference type="Google" id="ProtNLM"/>
    </source>
</evidence>
<comment type="caution">
    <text evidence="1">The sequence shown here is derived from an EMBL/GenBank/DDBJ whole genome shotgun (WGS) entry which is preliminary data.</text>
</comment>
<name>X0WHV0_9ZZZZ</name>
<dbReference type="AlphaFoldDB" id="X0WHV0"/>
<proteinExistence type="predicted"/>
<organism evidence="1">
    <name type="scientific">marine sediment metagenome</name>
    <dbReference type="NCBI Taxonomy" id="412755"/>
    <lineage>
        <taxon>unclassified sequences</taxon>
        <taxon>metagenomes</taxon>
        <taxon>ecological metagenomes</taxon>
    </lineage>
</organism>
<evidence type="ECO:0000313" key="1">
    <source>
        <dbReference type="EMBL" id="GAG30260.1"/>
    </source>
</evidence>
<gene>
    <name evidence="1" type="ORF">S01H1_62765</name>
</gene>
<sequence length="48" mass="5616">MDYRLEIRKILQGADVSVKDFCKGVGMSTTYVRHLLMPKSDKVVIWMR</sequence>
<reference evidence="1" key="1">
    <citation type="journal article" date="2014" name="Front. Microbiol.">
        <title>High frequency of phylogenetically diverse reductive dehalogenase-homologous genes in deep subseafloor sedimentary metagenomes.</title>
        <authorList>
            <person name="Kawai M."/>
            <person name="Futagami T."/>
            <person name="Toyoda A."/>
            <person name="Takaki Y."/>
            <person name="Nishi S."/>
            <person name="Hori S."/>
            <person name="Arai W."/>
            <person name="Tsubouchi T."/>
            <person name="Morono Y."/>
            <person name="Uchiyama I."/>
            <person name="Ito T."/>
            <person name="Fujiyama A."/>
            <person name="Inagaki F."/>
            <person name="Takami H."/>
        </authorList>
    </citation>
    <scope>NUCLEOTIDE SEQUENCE</scope>
    <source>
        <strain evidence="1">Expedition CK06-06</strain>
    </source>
</reference>
<dbReference type="EMBL" id="BARS01041251">
    <property type="protein sequence ID" value="GAG30260.1"/>
    <property type="molecule type" value="Genomic_DNA"/>
</dbReference>
<accession>X0WHV0</accession>
<protein>
    <recommendedName>
        <fullName evidence="2">HTH cro/C1-type domain-containing protein</fullName>
    </recommendedName>
</protein>